<proteinExistence type="predicted"/>
<sequence length="170" mass="19206">MVRVRRQPKWGDRSTAMIRVRLRPKWGSVSRRIPQCDNCMPPFRGVESPRKMEKCTETGPILRDGYACIQCGFLSYMLPVFPYTDLPTVFFSTLCPFHSCLNEPPSSFCLHTPVLRIGGALYLLGVRVLPHHSIIHRFSTIIGLLALQASTHTGTLPLEHYAVLRRLTAG</sequence>
<dbReference type="Proteomes" id="UP000024635">
    <property type="component" value="Unassembled WGS sequence"/>
</dbReference>
<comment type="caution">
    <text evidence="1">The sequence shown here is derived from an EMBL/GenBank/DDBJ whole genome shotgun (WGS) entry which is preliminary data.</text>
</comment>
<accession>A0A016USV1</accession>
<reference evidence="2" key="1">
    <citation type="journal article" date="2015" name="Nat. Genet.">
        <title>The genome and transcriptome of the zoonotic hookworm Ancylostoma ceylanicum identify infection-specific gene families.</title>
        <authorList>
            <person name="Schwarz E.M."/>
            <person name="Hu Y."/>
            <person name="Antoshechkin I."/>
            <person name="Miller M.M."/>
            <person name="Sternberg P.W."/>
            <person name="Aroian R.V."/>
        </authorList>
    </citation>
    <scope>NUCLEOTIDE SEQUENCE</scope>
    <source>
        <strain evidence="2">HY135</strain>
    </source>
</reference>
<organism evidence="1 2">
    <name type="scientific">Ancylostoma ceylanicum</name>
    <dbReference type="NCBI Taxonomy" id="53326"/>
    <lineage>
        <taxon>Eukaryota</taxon>
        <taxon>Metazoa</taxon>
        <taxon>Ecdysozoa</taxon>
        <taxon>Nematoda</taxon>
        <taxon>Chromadorea</taxon>
        <taxon>Rhabditida</taxon>
        <taxon>Rhabditina</taxon>
        <taxon>Rhabditomorpha</taxon>
        <taxon>Strongyloidea</taxon>
        <taxon>Ancylostomatidae</taxon>
        <taxon>Ancylostomatinae</taxon>
        <taxon>Ancylostoma</taxon>
    </lineage>
</organism>
<evidence type="ECO:0000313" key="2">
    <source>
        <dbReference type="Proteomes" id="UP000024635"/>
    </source>
</evidence>
<protein>
    <submittedName>
        <fullName evidence="1">Uncharacterized protein</fullName>
    </submittedName>
</protein>
<evidence type="ECO:0000313" key="1">
    <source>
        <dbReference type="EMBL" id="EYC18001.1"/>
    </source>
</evidence>
<keyword evidence="2" id="KW-1185">Reference proteome</keyword>
<gene>
    <name evidence="1" type="primary">Acey_s0029.g2004</name>
    <name evidence="1" type="ORF">Y032_0029g2004</name>
</gene>
<dbReference type="EMBL" id="JARK01001365">
    <property type="protein sequence ID" value="EYC18001.1"/>
    <property type="molecule type" value="Genomic_DNA"/>
</dbReference>
<name>A0A016USV1_9BILA</name>
<dbReference type="AlphaFoldDB" id="A0A016USV1"/>